<evidence type="ECO:0000256" key="5">
    <source>
        <dbReference type="ARBA" id="ARBA00023014"/>
    </source>
</evidence>
<dbReference type="Gene3D" id="1.20.1270.20">
    <property type="match status" value="2"/>
</dbReference>
<dbReference type="HAMAP" id="MF_00069">
    <property type="entry name" value="Hydroxylam_reduct"/>
    <property type="match status" value="1"/>
</dbReference>
<gene>
    <name evidence="6" type="primary">hcp</name>
    <name evidence="7" type="ORF">C4541_01550</name>
</gene>
<reference evidence="7 8" key="1">
    <citation type="journal article" date="2017" name="ISME J.">
        <title>Energy and carbon metabolisms in a deep terrestrial subsurface fluid microbial community.</title>
        <authorList>
            <person name="Momper L."/>
            <person name="Jungbluth S.P."/>
            <person name="Lee M.D."/>
            <person name="Amend J.P."/>
        </authorList>
    </citation>
    <scope>NUCLEOTIDE SEQUENCE [LARGE SCALE GENOMIC DNA]</scope>
    <source>
        <strain evidence="7">SURF_26</strain>
    </source>
</reference>
<evidence type="ECO:0000313" key="7">
    <source>
        <dbReference type="EMBL" id="RJP61711.1"/>
    </source>
</evidence>
<dbReference type="GO" id="GO:0005737">
    <property type="term" value="C:cytoplasm"/>
    <property type="evidence" value="ECO:0007669"/>
    <property type="project" value="UniProtKB-SubCell"/>
</dbReference>
<dbReference type="NCBIfam" id="NF003658">
    <property type="entry name" value="PRK05290.1"/>
    <property type="match status" value="1"/>
</dbReference>
<dbReference type="EMBL" id="QZJZ01000010">
    <property type="protein sequence ID" value="RJP61711.1"/>
    <property type="molecule type" value="Genomic_DNA"/>
</dbReference>
<sequence>MGMFCYQCQETAMNKGCTVRGVCGKNEEVAKLQDLLIFILKGISFWGVQARKNGQEDKNANLFVAQGLFSTITNANFDPDAFIDFIKTALETRESLKKLAGKTAGAVPDAAQWTPSNLSKETLLKKAESVGVLSQENEDVRSLRELLIYGIKGMAAYTDHAYVLDFEDNDILAFMQEGLAATLDDSLSADALVGLVLKCGEYSVKAMALLDKANTETFGKPEITTVSTGLKKGPGILVSGHDLRDLRDLLDQTQGKGINVYTHGEMLPANAYPGLKKYKHLAGNYGTSWWAQQKEFAEFNGPILMTTNCITPTKPEYHDRIYTTGVVGWPGLKHIAERKPGKQKDFSAVIAHALKLGDIGEKPGKTLTIGFAHDTVMSVADKVIDLIKTGKIKQFVVMAGCDGRFKQREYHTELAKSLPEDRVILTAGCAKYRYNMLDLGDIAGIPRVLDAGQCNDSYSLAYVALQLKQVFGAKDINDLPISFNVAWYEQKAVCVLLALLYLGFKGIRLHPTIPAFLSPNVTKVLVEKFNIKPTAELAEDLNAMLAGK</sequence>
<dbReference type="NCBIfam" id="TIGR01703">
    <property type="entry name" value="hybrid_clust"/>
    <property type="match status" value="1"/>
</dbReference>
<dbReference type="GO" id="GO:0051539">
    <property type="term" value="F:4 iron, 4 sulfur cluster binding"/>
    <property type="evidence" value="ECO:0007669"/>
    <property type="project" value="UniProtKB-KW"/>
</dbReference>
<protein>
    <recommendedName>
        <fullName evidence="6">Hydroxylamine reductase</fullName>
        <ecNumber evidence="6">1.7.99.1</ecNumber>
    </recommendedName>
    <alternativeName>
        <fullName evidence="6">Hybrid-cluster protein</fullName>
        <shortName evidence="6">HCP</shortName>
    </alternativeName>
    <alternativeName>
        <fullName evidence="6">Prismane protein</fullName>
    </alternativeName>
</protein>
<feature type="binding site" description="via persulfide group" evidence="6">
    <location>
        <position position="401"/>
    </location>
    <ligand>
        <name>hybrid [4Fe-2O-2S] cluster</name>
        <dbReference type="ChEBI" id="CHEBI:60519"/>
    </ligand>
</feature>
<feature type="binding site" evidence="6">
    <location>
        <position position="309"/>
    </location>
    <ligand>
        <name>hybrid [4Fe-2O-2S] cluster</name>
        <dbReference type="ChEBI" id="CHEBI:60519"/>
    </ligand>
</feature>
<comment type="similarity">
    <text evidence="6">Belongs to the HCP family.</text>
</comment>
<comment type="catalytic activity">
    <reaction evidence="6">
        <text>A + NH4(+) + H2O = hydroxylamine + AH2 + H(+)</text>
        <dbReference type="Rhea" id="RHEA:22052"/>
        <dbReference type="ChEBI" id="CHEBI:13193"/>
        <dbReference type="ChEBI" id="CHEBI:15377"/>
        <dbReference type="ChEBI" id="CHEBI:15378"/>
        <dbReference type="ChEBI" id="CHEBI:15429"/>
        <dbReference type="ChEBI" id="CHEBI:17499"/>
        <dbReference type="ChEBI" id="CHEBI:28938"/>
        <dbReference type="EC" id="1.7.99.1"/>
    </reaction>
</comment>
<dbReference type="PANTHER" id="PTHR30109:SF0">
    <property type="entry name" value="HYDROXYLAMINE REDUCTASE"/>
    <property type="match status" value="1"/>
</dbReference>
<dbReference type="PANTHER" id="PTHR30109">
    <property type="entry name" value="HYDROXYLAMINE REDUCTASE"/>
    <property type="match status" value="1"/>
</dbReference>
<comment type="function">
    <text evidence="6">Catalyzes the reduction of hydroxylamine to form NH(3) and H(2)O.</text>
</comment>
<keyword evidence="6" id="KW-0004">4Fe-4S</keyword>
<feature type="binding site" evidence="6">
    <location>
        <position position="8"/>
    </location>
    <ligand>
        <name>[4Fe-4S] cluster</name>
        <dbReference type="ChEBI" id="CHEBI:49883"/>
    </ligand>
</feature>
<organism evidence="7 8">
    <name type="scientific">Candidatus Auribacter fodinae</name>
    <dbReference type="NCBI Taxonomy" id="2093366"/>
    <lineage>
        <taxon>Bacteria</taxon>
        <taxon>Pseudomonadati</taxon>
        <taxon>Candidatus Auribacterota</taxon>
        <taxon>Candidatus Auribacteria</taxon>
        <taxon>Candidatus Auribacterales</taxon>
        <taxon>Candidatus Auribacteraceae</taxon>
        <taxon>Candidatus Auribacter</taxon>
    </lineage>
</organism>
<comment type="caution">
    <text evidence="7">The sequence shown here is derived from an EMBL/GenBank/DDBJ whole genome shotgun (WGS) entry which is preliminary data.</text>
</comment>
<proteinExistence type="inferred from homology"/>
<dbReference type="EC" id="1.7.99.1" evidence="6"/>
<name>A0A3A4R5V9_9BACT</name>
<evidence type="ECO:0000256" key="2">
    <source>
        <dbReference type="ARBA" id="ARBA00022723"/>
    </source>
</evidence>
<keyword evidence="3 6" id="KW-0560">Oxidoreductase</keyword>
<evidence type="ECO:0000256" key="3">
    <source>
        <dbReference type="ARBA" id="ARBA00023002"/>
    </source>
</evidence>
<dbReference type="FunFam" id="1.20.1270.20:FF:000001">
    <property type="entry name" value="Hydroxylamine reductase"/>
    <property type="match status" value="1"/>
</dbReference>
<keyword evidence="5 6" id="KW-0411">Iron-sulfur</keyword>
<dbReference type="GO" id="GO:0046872">
    <property type="term" value="F:metal ion binding"/>
    <property type="evidence" value="ECO:0007669"/>
    <property type="project" value="UniProtKB-KW"/>
</dbReference>
<evidence type="ECO:0000313" key="8">
    <source>
        <dbReference type="Proteomes" id="UP000266426"/>
    </source>
</evidence>
<feature type="binding site" evidence="6">
    <location>
        <position position="5"/>
    </location>
    <ligand>
        <name>[4Fe-4S] cluster</name>
        <dbReference type="ChEBI" id="CHEBI:49883"/>
    </ligand>
</feature>
<evidence type="ECO:0000256" key="1">
    <source>
        <dbReference type="ARBA" id="ARBA00022490"/>
    </source>
</evidence>
<dbReference type="Pfam" id="PF03063">
    <property type="entry name" value="Prismane"/>
    <property type="match status" value="1"/>
</dbReference>
<dbReference type="GO" id="GO:0042542">
    <property type="term" value="P:response to hydrogen peroxide"/>
    <property type="evidence" value="ECO:0007669"/>
    <property type="project" value="TreeGrafter"/>
</dbReference>
<dbReference type="GO" id="GO:0050418">
    <property type="term" value="F:hydroxylamine reductase activity"/>
    <property type="evidence" value="ECO:0007669"/>
    <property type="project" value="UniProtKB-UniRule"/>
</dbReference>
<comment type="cofactor">
    <cofactor evidence="6">
        <name>hybrid [4Fe-2O-2S] cluster</name>
        <dbReference type="ChEBI" id="CHEBI:60519"/>
    </cofactor>
    <text evidence="6">Binds 1 hybrid [4Fe-2O-2S] cluster.</text>
</comment>
<feature type="binding site" evidence="6">
    <location>
        <position position="489"/>
    </location>
    <ligand>
        <name>hybrid [4Fe-2O-2S] cluster</name>
        <dbReference type="ChEBI" id="CHEBI:60519"/>
    </ligand>
</feature>
<keyword evidence="4 6" id="KW-0408">Iron</keyword>
<keyword evidence="2 6" id="KW-0479">Metal-binding</keyword>
<dbReference type="InterPro" id="IPR004137">
    <property type="entry name" value="HCP/CODH"/>
</dbReference>
<feature type="binding site" evidence="6">
    <location>
        <position position="491"/>
    </location>
    <ligand>
        <name>hybrid [4Fe-2O-2S] cluster</name>
        <dbReference type="ChEBI" id="CHEBI:60519"/>
    </ligand>
</feature>
<dbReference type="PIRSF" id="PIRSF000076">
    <property type="entry name" value="HCP"/>
    <property type="match status" value="1"/>
</dbReference>
<evidence type="ECO:0000256" key="4">
    <source>
        <dbReference type="ARBA" id="ARBA00023004"/>
    </source>
</evidence>
<keyword evidence="1 6" id="KW-0963">Cytoplasm</keyword>
<dbReference type="FunFam" id="3.40.50.2030:FF:000002">
    <property type="entry name" value="Hydroxylamine reductase"/>
    <property type="match status" value="1"/>
</dbReference>
<feature type="binding site" evidence="6">
    <location>
        <position position="23"/>
    </location>
    <ligand>
        <name>[4Fe-4S] cluster</name>
        <dbReference type="ChEBI" id="CHEBI:49883"/>
    </ligand>
</feature>
<comment type="subcellular location">
    <subcellularLocation>
        <location evidence="6">Cytoplasm</location>
    </subcellularLocation>
</comment>
<dbReference type="SUPFAM" id="SSF56821">
    <property type="entry name" value="Prismane protein-like"/>
    <property type="match status" value="1"/>
</dbReference>
<feature type="binding site" evidence="6">
    <location>
        <position position="265"/>
    </location>
    <ligand>
        <name>hybrid [4Fe-2O-2S] cluster</name>
        <dbReference type="ChEBI" id="CHEBI:60519"/>
    </ligand>
</feature>
<dbReference type="GO" id="GO:0004601">
    <property type="term" value="F:peroxidase activity"/>
    <property type="evidence" value="ECO:0007669"/>
    <property type="project" value="TreeGrafter"/>
</dbReference>
<feature type="modified residue" description="Cysteine persulfide" evidence="6">
    <location>
        <position position="401"/>
    </location>
</feature>
<evidence type="ECO:0000256" key="6">
    <source>
        <dbReference type="HAMAP-Rule" id="MF_00069"/>
    </source>
</evidence>
<dbReference type="Proteomes" id="UP000266426">
    <property type="component" value="Unassembled WGS sequence"/>
</dbReference>
<accession>A0A3A4R5V9</accession>
<dbReference type="InterPro" id="IPR010048">
    <property type="entry name" value="Hydroxylam_reduct"/>
</dbReference>
<dbReference type="InterPro" id="IPR016099">
    <property type="entry name" value="Prismane-like_a/b-sand"/>
</dbReference>
<feature type="binding site" evidence="6">
    <location>
        <position position="241"/>
    </location>
    <ligand>
        <name>hybrid [4Fe-2O-2S] cluster</name>
        <dbReference type="ChEBI" id="CHEBI:60519"/>
    </ligand>
</feature>
<feature type="binding site" evidence="6">
    <location>
        <position position="17"/>
    </location>
    <ligand>
        <name>[4Fe-4S] cluster</name>
        <dbReference type="ChEBI" id="CHEBI:49883"/>
    </ligand>
</feature>
<dbReference type="Gene3D" id="3.40.50.2030">
    <property type="match status" value="2"/>
</dbReference>
<dbReference type="CDD" id="cd01914">
    <property type="entry name" value="HCP"/>
    <property type="match status" value="1"/>
</dbReference>
<dbReference type="InterPro" id="IPR016100">
    <property type="entry name" value="Prismane_a-bundle"/>
</dbReference>
<dbReference type="AlphaFoldDB" id="A0A3A4R5V9"/>
<dbReference type="InterPro" id="IPR011254">
    <property type="entry name" value="Prismane-like_sf"/>
</dbReference>
<feature type="binding site" evidence="6">
    <location>
        <position position="429"/>
    </location>
    <ligand>
        <name>hybrid [4Fe-2O-2S] cluster</name>
        <dbReference type="ChEBI" id="CHEBI:60519"/>
    </ligand>
</feature>
<feature type="binding site" evidence="6">
    <location>
        <position position="454"/>
    </location>
    <ligand>
        <name>hybrid [4Fe-2O-2S] cluster</name>
        <dbReference type="ChEBI" id="CHEBI:60519"/>
    </ligand>
</feature>
<comment type="cofactor">
    <cofactor evidence="6">
        <name>[4Fe-4S] cluster</name>
        <dbReference type="ChEBI" id="CHEBI:49883"/>
    </cofactor>
    <text evidence="6">Binds 1 [4Fe-4S] cluster.</text>
</comment>